<proteinExistence type="predicted"/>
<evidence type="ECO:0000256" key="1">
    <source>
        <dbReference type="SAM" id="Phobius"/>
    </source>
</evidence>
<feature type="transmembrane region" description="Helical" evidence="1">
    <location>
        <begin position="84"/>
        <end position="103"/>
    </location>
</feature>
<name>A0A1G6GNN4_9ACTN</name>
<organism evidence="2 3">
    <name type="scientific">Raineyella antarctica</name>
    <dbReference type="NCBI Taxonomy" id="1577474"/>
    <lineage>
        <taxon>Bacteria</taxon>
        <taxon>Bacillati</taxon>
        <taxon>Actinomycetota</taxon>
        <taxon>Actinomycetes</taxon>
        <taxon>Propionibacteriales</taxon>
        <taxon>Propionibacteriaceae</taxon>
        <taxon>Raineyella</taxon>
    </lineage>
</organism>
<feature type="transmembrane region" description="Helical" evidence="1">
    <location>
        <begin position="118"/>
        <end position="137"/>
    </location>
</feature>
<keyword evidence="3" id="KW-1185">Reference proteome</keyword>
<keyword evidence="1" id="KW-0812">Transmembrane</keyword>
<evidence type="ECO:0000313" key="3">
    <source>
        <dbReference type="Proteomes" id="UP000199086"/>
    </source>
</evidence>
<dbReference type="EMBL" id="FMYF01000004">
    <property type="protein sequence ID" value="SDB83610.1"/>
    <property type="molecule type" value="Genomic_DNA"/>
</dbReference>
<keyword evidence="1" id="KW-1133">Transmembrane helix</keyword>
<gene>
    <name evidence="2" type="ORF">GA0111570_104166</name>
</gene>
<dbReference type="Proteomes" id="UP000199086">
    <property type="component" value="Unassembled WGS sequence"/>
</dbReference>
<keyword evidence="1" id="KW-0472">Membrane</keyword>
<protein>
    <submittedName>
        <fullName evidence="2">Uncharacterized protein</fullName>
    </submittedName>
</protein>
<evidence type="ECO:0000313" key="2">
    <source>
        <dbReference type="EMBL" id="SDB83610.1"/>
    </source>
</evidence>
<reference evidence="2 3" key="1">
    <citation type="submission" date="2016-06" db="EMBL/GenBank/DDBJ databases">
        <authorList>
            <person name="Olsen C.W."/>
            <person name="Carey S."/>
            <person name="Hinshaw L."/>
            <person name="Karasin A.I."/>
        </authorList>
    </citation>
    <scope>NUCLEOTIDE SEQUENCE [LARGE SCALE GENOMIC DNA]</scope>
    <source>
        <strain evidence="2 3">LZ-22</strain>
    </source>
</reference>
<accession>A0A1G6GNN4</accession>
<feature type="transmembrane region" description="Helical" evidence="1">
    <location>
        <begin position="58"/>
        <end position="77"/>
    </location>
</feature>
<dbReference type="AlphaFoldDB" id="A0A1G6GNN4"/>
<feature type="transmembrane region" description="Helical" evidence="1">
    <location>
        <begin position="20"/>
        <end position="38"/>
    </location>
</feature>
<sequence length="198" mass="21537">MRVPLPPVPVLARPRVGAGLIGAATVLALWAYWLGLVLPVDLFAQDWSVAWTGLANWQLTWVGIDALEVLGLALTGVALRRGHWAAPLIALGTLPIFVMDAWFDIMTTVTLQELLREVALAVFVELPTAGILAWVAWSGIRRMRSLIQAALEFENRPSRGLGPDRRFAVPMHPARSLDCGEIVTRPAPPSSPWVVAGL</sequence>